<reference evidence="1 2" key="1">
    <citation type="submission" date="2017-04" db="EMBL/GenBank/DDBJ databases">
        <authorList>
            <person name="Afonso C.L."/>
            <person name="Miller P.J."/>
            <person name="Scott M.A."/>
            <person name="Spackman E."/>
            <person name="Goraichik I."/>
            <person name="Dimitrov K.M."/>
            <person name="Suarez D.L."/>
            <person name="Swayne D.E."/>
        </authorList>
    </citation>
    <scope>NUCLEOTIDE SEQUENCE [LARGE SCALE GENOMIC DNA]</scope>
    <source>
        <strain evidence="1">LMG 28154</strain>
    </source>
</reference>
<dbReference type="Proteomes" id="UP000198460">
    <property type="component" value="Unassembled WGS sequence"/>
</dbReference>
<gene>
    <name evidence="1" type="ORF">BSIN_5310</name>
</gene>
<evidence type="ECO:0000313" key="2">
    <source>
        <dbReference type="Proteomes" id="UP000198460"/>
    </source>
</evidence>
<sequence length="40" mass="4757">MTMRWPALPGKSFADGFDCLLLFRYRPTRQGVVHYERRIA</sequence>
<dbReference type="EMBL" id="FXAN01000130">
    <property type="protein sequence ID" value="SMG03183.1"/>
    <property type="molecule type" value="Genomic_DNA"/>
</dbReference>
<protein>
    <submittedName>
        <fullName evidence="1">Uncharacterized protein</fullName>
    </submittedName>
</protein>
<accession>A0A238HDR4</accession>
<proteinExistence type="predicted"/>
<evidence type="ECO:0000313" key="1">
    <source>
        <dbReference type="EMBL" id="SMG03183.1"/>
    </source>
</evidence>
<dbReference type="AlphaFoldDB" id="A0A238HDR4"/>
<name>A0A238HDR4_9BURK</name>
<organism evidence="1 2">
    <name type="scientific">Burkholderia singularis</name>
    <dbReference type="NCBI Taxonomy" id="1503053"/>
    <lineage>
        <taxon>Bacteria</taxon>
        <taxon>Pseudomonadati</taxon>
        <taxon>Pseudomonadota</taxon>
        <taxon>Betaproteobacteria</taxon>
        <taxon>Burkholderiales</taxon>
        <taxon>Burkholderiaceae</taxon>
        <taxon>Burkholderia</taxon>
        <taxon>pseudomallei group</taxon>
    </lineage>
</organism>